<reference evidence="4" key="1">
    <citation type="submission" date="2019-03" db="EMBL/GenBank/DDBJ databases">
        <title>Aquabacterium pictum sp.nov., the first bacteriochlorophyll a-containing freshwater bacterium in the genus Aquabacterium of the class Betaproteobacteria.</title>
        <authorList>
            <person name="Hirose S."/>
            <person name="Tank M."/>
            <person name="Hara E."/>
            <person name="Tamaki H."/>
            <person name="Takaichi S."/>
            <person name="Haruta S."/>
            <person name="Hanada S."/>
        </authorList>
    </citation>
    <scope>NUCLEOTIDE SEQUENCE [LARGE SCALE GENOMIC DNA]</scope>
    <source>
        <strain evidence="4">W35</strain>
    </source>
</reference>
<dbReference type="EMBL" id="BJCL01000001">
    <property type="protein sequence ID" value="GCL61214.1"/>
    <property type="molecule type" value="Genomic_DNA"/>
</dbReference>
<feature type="domain" description="ChsH2 rubredoxin-like zinc ribbon" evidence="2">
    <location>
        <begin position="14"/>
        <end position="47"/>
    </location>
</feature>
<accession>A0A480AHU6</accession>
<dbReference type="Pfam" id="PF12172">
    <property type="entry name" value="zf-ChsH2"/>
    <property type="match status" value="1"/>
</dbReference>
<dbReference type="OrthoDB" id="5514845at2"/>
<dbReference type="Gene3D" id="6.10.30.10">
    <property type="match status" value="1"/>
</dbReference>
<evidence type="ECO:0000259" key="2">
    <source>
        <dbReference type="Pfam" id="PF12172"/>
    </source>
</evidence>
<organism evidence="3 4">
    <name type="scientific">Pseudaquabacterium pictum</name>
    <dbReference type="NCBI Taxonomy" id="2315236"/>
    <lineage>
        <taxon>Bacteria</taxon>
        <taxon>Pseudomonadati</taxon>
        <taxon>Pseudomonadota</taxon>
        <taxon>Betaproteobacteria</taxon>
        <taxon>Burkholderiales</taxon>
        <taxon>Sphaerotilaceae</taxon>
        <taxon>Pseudaquabacterium</taxon>
    </lineage>
</organism>
<dbReference type="InterPro" id="IPR052513">
    <property type="entry name" value="Thioester_dehydratase-like"/>
</dbReference>
<evidence type="ECO:0008006" key="5">
    <source>
        <dbReference type="Google" id="ProtNLM"/>
    </source>
</evidence>
<dbReference type="InterPro" id="IPR012340">
    <property type="entry name" value="NA-bd_OB-fold"/>
</dbReference>
<dbReference type="PANTHER" id="PTHR34075:SF5">
    <property type="entry name" value="BLR3430 PROTEIN"/>
    <property type="match status" value="1"/>
</dbReference>
<evidence type="ECO:0000313" key="4">
    <source>
        <dbReference type="Proteomes" id="UP000301751"/>
    </source>
</evidence>
<sequence>MTQPQQGIQARHQQALDQGRFLIQHCAACGKHVYFPRAVCPHCGADEPALVPPAGTGTVAAVTTIGRKPDQGGNYHVCLVDLDEGVRLLSRVEGLAPDAVQIGLRVRARVQLTDGKGLVVFDPEVAA</sequence>
<dbReference type="AlphaFoldDB" id="A0A480AHU6"/>
<dbReference type="PANTHER" id="PTHR34075">
    <property type="entry name" value="BLR3430 PROTEIN"/>
    <property type="match status" value="1"/>
</dbReference>
<keyword evidence="4" id="KW-1185">Reference proteome</keyword>
<evidence type="ECO:0000259" key="1">
    <source>
        <dbReference type="Pfam" id="PF01796"/>
    </source>
</evidence>
<feature type="domain" description="ChsH2 C-terminal OB-fold" evidence="1">
    <location>
        <begin position="51"/>
        <end position="111"/>
    </location>
</feature>
<name>A0A480AHU6_9BURK</name>
<dbReference type="Pfam" id="PF01796">
    <property type="entry name" value="OB_ChsH2_C"/>
    <property type="match status" value="1"/>
</dbReference>
<comment type="caution">
    <text evidence="3">The sequence shown here is derived from an EMBL/GenBank/DDBJ whole genome shotgun (WGS) entry which is preliminary data.</text>
</comment>
<proteinExistence type="predicted"/>
<gene>
    <name evidence="3" type="ORF">AQPW35_02950</name>
</gene>
<dbReference type="SUPFAM" id="SSF50249">
    <property type="entry name" value="Nucleic acid-binding proteins"/>
    <property type="match status" value="1"/>
</dbReference>
<dbReference type="Proteomes" id="UP000301751">
    <property type="component" value="Unassembled WGS sequence"/>
</dbReference>
<dbReference type="InterPro" id="IPR002878">
    <property type="entry name" value="ChsH2_C"/>
</dbReference>
<dbReference type="RefSeq" id="WP_137730985.1">
    <property type="nucleotide sequence ID" value="NZ_BJCL01000001.1"/>
</dbReference>
<evidence type="ECO:0000313" key="3">
    <source>
        <dbReference type="EMBL" id="GCL61214.1"/>
    </source>
</evidence>
<dbReference type="InterPro" id="IPR022002">
    <property type="entry name" value="ChsH2_Znr"/>
</dbReference>
<protein>
    <recommendedName>
        <fullName evidence="5">DNA-binding protein</fullName>
    </recommendedName>
</protein>